<evidence type="ECO:0000313" key="2">
    <source>
        <dbReference type="Proteomes" id="UP001155057"/>
    </source>
</evidence>
<name>A0A9X2QBA7_9BACT</name>
<dbReference type="EMBL" id="JANUAE010000019">
    <property type="protein sequence ID" value="MCS3711890.1"/>
    <property type="molecule type" value="Genomic_DNA"/>
</dbReference>
<organism evidence="1 2">
    <name type="scientific">Salinibacter ruber</name>
    <dbReference type="NCBI Taxonomy" id="146919"/>
    <lineage>
        <taxon>Bacteria</taxon>
        <taxon>Pseudomonadati</taxon>
        <taxon>Rhodothermota</taxon>
        <taxon>Rhodothermia</taxon>
        <taxon>Rhodothermales</taxon>
        <taxon>Salinibacteraceae</taxon>
        <taxon>Salinibacter</taxon>
    </lineage>
</organism>
<reference evidence="1" key="1">
    <citation type="submission" date="2022-08" db="EMBL/GenBank/DDBJ databases">
        <title>Genomic Encyclopedia of Type Strains, Phase V (KMG-V): Genome sequencing to study the core and pangenomes of soil and plant-associated prokaryotes.</title>
        <authorList>
            <person name="Whitman W."/>
        </authorList>
    </citation>
    <scope>NUCLEOTIDE SEQUENCE</scope>
    <source>
        <strain evidence="1">SP3049</strain>
    </source>
</reference>
<protein>
    <submittedName>
        <fullName evidence="1">Uncharacterized protein</fullName>
    </submittedName>
</protein>
<evidence type="ECO:0000313" key="1">
    <source>
        <dbReference type="EMBL" id="MCS3711890.1"/>
    </source>
</evidence>
<dbReference type="AlphaFoldDB" id="A0A9X2QBA7"/>
<gene>
    <name evidence="1" type="ORF">GGP61_003525</name>
</gene>
<dbReference type="RefSeq" id="WP_259124601.1">
    <property type="nucleotide sequence ID" value="NZ_JANUAE010000019.1"/>
</dbReference>
<sequence>MSTLRVIHIAPELPPTVGGVADYTAILSRRLVEVSDGAVEPVLVHAGYQETDAIEVTFPVVDLSGECSATALAETIERLDGHADGQAVVLLEYSGYGYAKRGAPRWLERGLSRVCGEVDIPLITVFHELYATGPPWSSAFWLSILQKHVVRQLARRSTATLTNRPDSASWLRKTTDNVHHRPIFSNVGELSSLPSWKRRNPRAVVFGGTGKEALYAKHGSELKTLLDAAGISELMDIGPRPDQKLLTPLDGIEVDVRGFVDHQEVSDHLQKSRLGLLCRNPEALTKSGSLMAYMSHGVPSFIAMRHGTQPNPHLEDGIHYLSLKEALKATKASDNDLSEIGRRGHDWYQSNAHSRDAAASVLRLIDAQ</sequence>
<dbReference type="SUPFAM" id="SSF53756">
    <property type="entry name" value="UDP-Glycosyltransferase/glycogen phosphorylase"/>
    <property type="match status" value="1"/>
</dbReference>
<proteinExistence type="predicted"/>
<accession>A0A9X2QBA7</accession>
<comment type="caution">
    <text evidence="1">The sequence shown here is derived from an EMBL/GenBank/DDBJ whole genome shotgun (WGS) entry which is preliminary data.</text>
</comment>
<dbReference type="Proteomes" id="UP001155057">
    <property type="component" value="Unassembled WGS sequence"/>
</dbReference>